<keyword evidence="4 7" id="KW-0067">ATP-binding</keyword>
<name>A0A1I0H858_9EURY</name>
<dbReference type="STRING" id="392421.SAMN04488694_1133"/>
<evidence type="ECO:0000259" key="8">
    <source>
        <dbReference type="Pfam" id="PF01425"/>
    </source>
</evidence>
<dbReference type="InterPro" id="IPR020556">
    <property type="entry name" value="Amidase_CS"/>
</dbReference>
<evidence type="ECO:0000313" key="9">
    <source>
        <dbReference type="EMBL" id="SDC59061.1"/>
    </source>
</evidence>
<dbReference type="PROSITE" id="PS00571">
    <property type="entry name" value="AMIDASES"/>
    <property type="match status" value="1"/>
</dbReference>
<dbReference type="HAMAP" id="MF_00120">
    <property type="entry name" value="GatA"/>
    <property type="match status" value="1"/>
</dbReference>
<evidence type="ECO:0000256" key="3">
    <source>
        <dbReference type="ARBA" id="ARBA00022741"/>
    </source>
</evidence>
<dbReference type="AlphaFoldDB" id="A0A1I0H858"/>
<dbReference type="SUPFAM" id="SSF75304">
    <property type="entry name" value="Amidase signature (AS) enzymes"/>
    <property type="match status" value="1"/>
</dbReference>
<dbReference type="InterPro" id="IPR036928">
    <property type="entry name" value="AS_sf"/>
</dbReference>
<reference evidence="11 12" key="1">
    <citation type="submission" date="2016-10" db="EMBL/GenBank/DDBJ databases">
        <authorList>
            <person name="Varghese N."/>
            <person name="Submissions S."/>
        </authorList>
    </citation>
    <scope>NUCLEOTIDE SEQUENCE [LARGE SCALE GENOMIC DNA]</scope>
    <source>
        <strain evidence="9 12">CDM_1</strain>
        <strain evidence="11">CDM_6</strain>
    </source>
</reference>
<evidence type="ECO:0000313" key="11">
    <source>
        <dbReference type="Proteomes" id="UP000199320"/>
    </source>
</evidence>
<dbReference type="Pfam" id="PF01425">
    <property type="entry name" value="Amidase"/>
    <property type="match status" value="1"/>
</dbReference>
<dbReference type="RefSeq" id="WP_092933581.1">
    <property type="nucleotide sequence ID" value="NZ_FMZP01000005.1"/>
</dbReference>
<keyword evidence="10" id="KW-0808">Transferase</keyword>
<keyword evidence="5 7" id="KW-0648">Protein biosynthesis</keyword>
<dbReference type="EMBL" id="FOIC01000013">
    <property type="protein sequence ID" value="SET79819.1"/>
    <property type="molecule type" value="Genomic_DNA"/>
</dbReference>
<dbReference type="EC" id="6.3.5.7" evidence="7"/>
<keyword evidence="2 7" id="KW-0436">Ligase</keyword>
<proteinExistence type="inferred from homology"/>
<dbReference type="Proteomes" id="UP000324021">
    <property type="component" value="Unassembled WGS sequence"/>
</dbReference>
<dbReference type="PANTHER" id="PTHR11895">
    <property type="entry name" value="TRANSAMIDASE"/>
    <property type="match status" value="1"/>
</dbReference>
<comment type="similarity">
    <text evidence="1 7">Belongs to the amidase family. GatA subfamily.</text>
</comment>
<dbReference type="PANTHER" id="PTHR11895:SF7">
    <property type="entry name" value="GLUTAMYL-TRNA(GLN) AMIDOTRANSFERASE SUBUNIT A, MITOCHONDRIAL"/>
    <property type="match status" value="1"/>
</dbReference>
<evidence type="ECO:0000256" key="1">
    <source>
        <dbReference type="ARBA" id="ARBA00008069"/>
    </source>
</evidence>
<evidence type="ECO:0000256" key="7">
    <source>
        <dbReference type="HAMAP-Rule" id="MF_00120"/>
    </source>
</evidence>
<dbReference type="Proteomes" id="UP000199320">
    <property type="component" value="Unassembled WGS sequence"/>
</dbReference>
<dbReference type="NCBIfam" id="TIGR00132">
    <property type="entry name" value="gatA"/>
    <property type="match status" value="1"/>
</dbReference>
<evidence type="ECO:0000256" key="5">
    <source>
        <dbReference type="ARBA" id="ARBA00022917"/>
    </source>
</evidence>
<accession>A0A1I0H858</accession>
<dbReference type="InterPro" id="IPR023631">
    <property type="entry name" value="Amidase_dom"/>
</dbReference>
<keyword evidence="11" id="KW-1185">Reference proteome</keyword>
<evidence type="ECO:0000313" key="10">
    <source>
        <dbReference type="EMBL" id="SET79819.1"/>
    </source>
</evidence>
<dbReference type="GO" id="GO:0030956">
    <property type="term" value="C:glutamyl-tRNA(Gln) amidotransferase complex"/>
    <property type="evidence" value="ECO:0007669"/>
    <property type="project" value="InterPro"/>
</dbReference>
<evidence type="ECO:0000256" key="2">
    <source>
        <dbReference type="ARBA" id="ARBA00022598"/>
    </source>
</evidence>
<comment type="catalytic activity">
    <reaction evidence="6 7">
        <text>L-glutamyl-tRNA(Gln) + L-glutamine + ATP + H2O = L-glutaminyl-tRNA(Gln) + L-glutamate + ADP + phosphate + H(+)</text>
        <dbReference type="Rhea" id="RHEA:17521"/>
        <dbReference type="Rhea" id="RHEA-COMP:9681"/>
        <dbReference type="Rhea" id="RHEA-COMP:9684"/>
        <dbReference type="ChEBI" id="CHEBI:15377"/>
        <dbReference type="ChEBI" id="CHEBI:15378"/>
        <dbReference type="ChEBI" id="CHEBI:29985"/>
        <dbReference type="ChEBI" id="CHEBI:30616"/>
        <dbReference type="ChEBI" id="CHEBI:43474"/>
        <dbReference type="ChEBI" id="CHEBI:58359"/>
        <dbReference type="ChEBI" id="CHEBI:78520"/>
        <dbReference type="ChEBI" id="CHEBI:78521"/>
        <dbReference type="ChEBI" id="CHEBI:456216"/>
        <dbReference type="EC" id="6.3.5.7"/>
    </reaction>
</comment>
<dbReference type="Gene3D" id="3.90.1300.10">
    <property type="entry name" value="Amidase signature (AS) domain"/>
    <property type="match status" value="1"/>
</dbReference>
<dbReference type="GO" id="GO:0050567">
    <property type="term" value="F:glutaminyl-tRNA synthase (glutamine-hydrolyzing) activity"/>
    <property type="evidence" value="ECO:0007669"/>
    <property type="project" value="UniProtKB-UniRule"/>
</dbReference>
<dbReference type="InterPro" id="IPR004412">
    <property type="entry name" value="GatA"/>
</dbReference>
<comment type="function">
    <text evidence="7">Allows the formation of correctly charged Gln-tRNA(Gln) through the transamidation of misacylated Glu-tRNA(Gln) in organisms which lack glutaminyl-tRNA synthetase. The reaction takes place in the presence of glutamine and ATP through an activated gamma-phospho-Glu-tRNA(Gln).</text>
</comment>
<organism evidence="10 11">
    <name type="scientific">Natrinema hispanicum</name>
    <dbReference type="NCBI Taxonomy" id="392421"/>
    <lineage>
        <taxon>Archaea</taxon>
        <taxon>Methanobacteriati</taxon>
        <taxon>Methanobacteriota</taxon>
        <taxon>Stenosarchaea group</taxon>
        <taxon>Halobacteria</taxon>
        <taxon>Halobacteriales</taxon>
        <taxon>Natrialbaceae</taxon>
        <taxon>Natrinema</taxon>
    </lineage>
</organism>
<feature type="active site" description="Charge relay system" evidence="7">
    <location>
        <position position="28"/>
    </location>
</feature>
<reference evidence="10" key="2">
    <citation type="submission" date="2016-10" db="EMBL/GenBank/DDBJ databases">
        <authorList>
            <person name="de Groot N.N."/>
        </authorList>
    </citation>
    <scope>NUCLEOTIDE SEQUENCE [LARGE SCALE GENOMIC DNA]</scope>
    <source>
        <strain evidence="10">CDM_6</strain>
    </source>
</reference>
<protein>
    <recommendedName>
        <fullName evidence="7">Glutamyl-tRNA(Gln) amidotransferase subunit A</fullName>
        <shortName evidence="7">Glu-ADT subunit A</shortName>
        <ecNumber evidence="7">6.3.5.7</ecNumber>
    </recommendedName>
</protein>
<keyword evidence="3 7" id="KW-0547">Nucleotide-binding</keyword>
<dbReference type="GO" id="GO:0016740">
    <property type="term" value="F:transferase activity"/>
    <property type="evidence" value="ECO:0007669"/>
    <property type="project" value="UniProtKB-KW"/>
</dbReference>
<evidence type="ECO:0000256" key="6">
    <source>
        <dbReference type="ARBA" id="ARBA00047407"/>
    </source>
</evidence>
<feature type="domain" description="Amidase" evidence="8">
    <location>
        <begin position="11"/>
        <end position="414"/>
    </location>
</feature>
<dbReference type="GO" id="GO:0006412">
    <property type="term" value="P:translation"/>
    <property type="evidence" value="ECO:0007669"/>
    <property type="project" value="UniProtKB-UniRule"/>
</dbReference>
<feature type="active site" description="Acyl-ester intermediate" evidence="7">
    <location>
        <position position="127"/>
    </location>
</feature>
<dbReference type="EMBL" id="FMZP01000005">
    <property type="protein sequence ID" value="SDC59061.1"/>
    <property type="molecule type" value="Genomic_DNA"/>
</dbReference>
<dbReference type="GO" id="GO:0005524">
    <property type="term" value="F:ATP binding"/>
    <property type="evidence" value="ECO:0007669"/>
    <property type="project" value="UniProtKB-KW"/>
</dbReference>
<evidence type="ECO:0000313" key="12">
    <source>
        <dbReference type="Proteomes" id="UP000324021"/>
    </source>
</evidence>
<sequence length="422" mass="44051">MSENIFITEERIEGADDGPLAGKTVAVKDNISTAGVRTTCGSKMLEEYVPPYDATVVARLKEAGATIVGKANMDEFGMGTTTETSYFGETDNPAAPGHVPGGSSGGSAAAVAAGEADLALGSDTGGSVRCPAAFCGVVGIKPTYGLVSRYGLVAYGNSLEQIGPFGETVEDAAALLDVIAGSDERDATTRSEGDDANYADAATGDVDGLQIGVPTELLEGADEGVVETFWDAIAELEDKGASYHEVSLPSVEHAVEAYYVIAMSEASSNLARFDGVRYGHSGGYDGNWNETFAKAREEGFGDEVKRRILLGTYALSAGYHDKYYKKAQDARAWVKQDFDEALTEADVLASPTMPVPPFELGESLDDPLKMYLADANTTPVNLADLPAISVPAGETDGLPVGLQLVGPAFGEERLIRAASALA</sequence>
<comment type="subunit">
    <text evidence="7">Heterotrimer of A, B and C subunits.</text>
</comment>
<dbReference type="InterPro" id="IPR000120">
    <property type="entry name" value="Amidase"/>
</dbReference>
<feature type="active site" description="Charge relay system" evidence="7">
    <location>
        <position position="103"/>
    </location>
</feature>
<dbReference type="OrthoDB" id="7931at2157"/>
<evidence type="ECO:0000256" key="4">
    <source>
        <dbReference type="ARBA" id="ARBA00022840"/>
    </source>
</evidence>
<gene>
    <name evidence="7" type="primary">gatA</name>
    <name evidence="10" type="ORF">SAMN04488694_1133</name>
    <name evidence="9" type="ORF">SAMN05192552_1005111</name>
</gene>